<comment type="caution">
    <text evidence="1">The sequence shown here is derived from an EMBL/GenBank/DDBJ whole genome shotgun (WGS) entry which is preliminary data.</text>
</comment>
<dbReference type="RefSeq" id="WP_274110792.1">
    <property type="nucleotide sequence ID" value="NZ_JAPCKI010000006.1"/>
</dbReference>
<dbReference type="Proteomes" id="UP001148932">
    <property type="component" value="Unassembled WGS sequence"/>
</dbReference>
<evidence type="ECO:0000313" key="1">
    <source>
        <dbReference type="EMBL" id="MDD2178290.1"/>
    </source>
</evidence>
<proteinExistence type="predicted"/>
<accession>A0ABT5RX77</accession>
<evidence type="ECO:0000313" key="2">
    <source>
        <dbReference type="Proteomes" id="UP001148932"/>
    </source>
</evidence>
<dbReference type="EMBL" id="JAPCKI010000006">
    <property type="protein sequence ID" value="MDD2178290.1"/>
    <property type="molecule type" value="Genomic_DNA"/>
</dbReference>
<sequence length="302" mass="32449">MLDISQAANLLTSMGVSSTLATRAAERTAQNHSDADPLTFLKELRATLEELSAEAPSGTVGTAAGAASTDNAAYTSTTDLYTKSTAPSSTTSATTTAEKAAATVPFKNLEEFKQWEKDLGATFAADYEPPDYVRMHAMVLSGGDDTVVGRYMFFKNHPEFAADYESIRSGNLSKFPTDGSTLIRSDLSKMSEETAAYYRKNPNALLAAEGFNMDPTLAKMRMNGEINPPTGTDASEWLMSSKWTKDGIVAENNRVAYANADYIGLDGKGAGTYKRSRLDAATGNIINYDGRIYDPLTGEVKA</sequence>
<protein>
    <submittedName>
        <fullName evidence="1">Uncharacterized protein</fullName>
    </submittedName>
</protein>
<organism evidence="1 2">
    <name type="scientific">Acidovorax benzenivorans</name>
    <dbReference type="NCBI Taxonomy" id="2987520"/>
    <lineage>
        <taxon>Bacteria</taxon>
        <taxon>Pseudomonadati</taxon>
        <taxon>Pseudomonadota</taxon>
        <taxon>Betaproteobacteria</taxon>
        <taxon>Burkholderiales</taxon>
        <taxon>Comamonadaceae</taxon>
        <taxon>Acidovorax</taxon>
    </lineage>
</organism>
<gene>
    <name evidence="1" type="ORF">OIN59_12690</name>
</gene>
<keyword evidence="2" id="KW-1185">Reference proteome</keyword>
<reference evidence="1" key="1">
    <citation type="submission" date="2022-10" db="EMBL/GenBank/DDBJ databases">
        <title>Description of microaerobic benzene degrading bacteria.</title>
        <authorList>
            <person name="Bedics A."/>
            <person name="Tancsics A."/>
            <person name="Banerjee S."/>
        </authorList>
    </citation>
    <scope>NUCLEOTIDE SEQUENCE</scope>
    <source>
        <strain evidence="1">D2M1</strain>
    </source>
</reference>
<name>A0ABT5RX77_9BURK</name>